<evidence type="ECO:0000313" key="4">
    <source>
        <dbReference type="Proteomes" id="UP000000849"/>
    </source>
</evidence>
<dbReference type="HOGENOM" id="CLU_007383_1_7_11"/>
<dbReference type="Gene3D" id="3.40.50.720">
    <property type="entry name" value="NAD(P)-binding Rossmann-like Domain"/>
    <property type="match status" value="1"/>
</dbReference>
<proteinExistence type="inferred from homology"/>
<dbReference type="KEGG" id="cfl:Cfla_3599"/>
<dbReference type="AlphaFoldDB" id="D5UDL4"/>
<accession>D5UDL4</accession>
<dbReference type="Gene3D" id="3.90.25.10">
    <property type="entry name" value="UDP-galactose 4-epimerase, domain 1"/>
    <property type="match status" value="2"/>
</dbReference>
<dbReference type="RefSeq" id="WP_013118798.1">
    <property type="nucleotide sequence ID" value="NC_014151.1"/>
</dbReference>
<dbReference type="InterPro" id="IPR036291">
    <property type="entry name" value="NAD(P)-bd_dom_sf"/>
</dbReference>
<name>D5UDL4_CELFN</name>
<dbReference type="STRING" id="446466.Cfla_3599"/>
<dbReference type="SUPFAM" id="SSF51735">
    <property type="entry name" value="NAD(P)-binding Rossmann-fold domains"/>
    <property type="match status" value="1"/>
</dbReference>
<dbReference type="PANTHER" id="PTHR43000">
    <property type="entry name" value="DTDP-D-GLUCOSE 4,6-DEHYDRATASE-RELATED"/>
    <property type="match status" value="1"/>
</dbReference>
<evidence type="ECO:0000256" key="1">
    <source>
        <dbReference type="ARBA" id="ARBA00007637"/>
    </source>
</evidence>
<gene>
    <name evidence="3" type="ordered locus">Cfla_3599</name>
</gene>
<evidence type="ECO:0000259" key="2">
    <source>
        <dbReference type="Pfam" id="PF01370"/>
    </source>
</evidence>
<sequence length="317" mass="33095">MTTLVTGAAGFIGTHVVQHLLDTGRDVVATDLVPADDATGLRGVIDDPRLTYVPGDLAGQLDALLPHVEQVWHLAANTDIPAGATDTGVDVRSTTGLTHQLLEALRRHPGRDLVLTSTSAVYGERTGSASETSGPLLPRSLYGAGKLAAEGLTSAYCATFGLRARIFRLGNVLGGGMRRGIVLDFLRKLGEDPRTLHVLGDGEQRKSYVLVDDVVAGMRHVTETTSGPEHPACDVYNLAAGGSVSTREVARLVAAELGLDGVDVVAEQGGLSWPGDQPVVELVVDKARATGWAPTCTAPGSVSESARRLLAEQAVTA</sequence>
<evidence type="ECO:0000313" key="3">
    <source>
        <dbReference type="EMBL" id="ADG76470.1"/>
    </source>
</evidence>
<reference evidence="3 4" key="1">
    <citation type="journal article" date="2010" name="Stand. Genomic Sci.">
        <title>Complete genome sequence of Cellulomonas flavigena type strain (134).</title>
        <authorList>
            <person name="Abt B."/>
            <person name="Foster B."/>
            <person name="Lapidus A."/>
            <person name="Clum A."/>
            <person name="Sun H."/>
            <person name="Pukall R."/>
            <person name="Lucas S."/>
            <person name="Glavina Del Rio T."/>
            <person name="Nolan M."/>
            <person name="Tice H."/>
            <person name="Cheng J.F."/>
            <person name="Pitluck S."/>
            <person name="Liolios K."/>
            <person name="Ivanova N."/>
            <person name="Mavromatis K."/>
            <person name="Ovchinnikova G."/>
            <person name="Pati A."/>
            <person name="Goodwin L."/>
            <person name="Chen A."/>
            <person name="Palaniappan K."/>
            <person name="Land M."/>
            <person name="Hauser L."/>
            <person name="Chang Y.J."/>
            <person name="Jeffries C.D."/>
            <person name="Rohde M."/>
            <person name="Goker M."/>
            <person name="Woyke T."/>
            <person name="Bristow J."/>
            <person name="Eisen J.A."/>
            <person name="Markowitz V."/>
            <person name="Hugenholtz P."/>
            <person name="Kyrpides N.C."/>
            <person name="Klenk H.P."/>
        </authorList>
    </citation>
    <scope>NUCLEOTIDE SEQUENCE [LARGE SCALE GENOMIC DNA]</scope>
    <source>
        <strain evidence="4">ATCC 482 / DSM 20109 / BCRC 11376 / JCM 18109 / NBRC 3775 / NCIMB 8073 / NRS 134</strain>
    </source>
</reference>
<dbReference type="EMBL" id="CP001964">
    <property type="protein sequence ID" value="ADG76470.1"/>
    <property type="molecule type" value="Genomic_DNA"/>
</dbReference>
<protein>
    <submittedName>
        <fullName evidence="3">NAD-dependent epimerase/dehydratase</fullName>
    </submittedName>
</protein>
<feature type="domain" description="NAD-dependent epimerase/dehydratase" evidence="2">
    <location>
        <begin position="4"/>
        <end position="238"/>
    </location>
</feature>
<keyword evidence="4" id="KW-1185">Reference proteome</keyword>
<comment type="similarity">
    <text evidence="1">Belongs to the NAD(P)-dependent epimerase/dehydratase family.</text>
</comment>
<dbReference type="eggNOG" id="COG0451">
    <property type="taxonomic scope" value="Bacteria"/>
</dbReference>
<dbReference type="OrthoDB" id="9801785at2"/>
<dbReference type="Pfam" id="PF01370">
    <property type="entry name" value="Epimerase"/>
    <property type="match status" value="1"/>
</dbReference>
<dbReference type="InterPro" id="IPR001509">
    <property type="entry name" value="Epimerase_deHydtase"/>
</dbReference>
<organism evidence="3 4">
    <name type="scientific">Cellulomonas flavigena (strain ATCC 482 / DSM 20109 / BCRC 11376 / JCM 18109 / NBRC 3775 / NCIMB 8073 / NRS 134)</name>
    <dbReference type="NCBI Taxonomy" id="446466"/>
    <lineage>
        <taxon>Bacteria</taxon>
        <taxon>Bacillati</taxon>
        <taxon>Actinomycetota</taxon>
        <taxon>Actinomycetes</taxon>
        <taxon>Micrococcales</taxon>
        <taxon>Cellulomonadaceae</taxon>
        <taxon>Cellulomonas</taxon>
    </lineage>
</organism>
<dbReference type="Proteomes" id="UP000000849">
    <property type="component" value="Chromosome"/>
</dbReference>